<dbReference type="InterPro" id="IPR046804">
    <property type="entry name" value="DNA-PKcs_N"/>
</dbReference>
<keyword evidence="5" id="KW-0539">Nucleus</keyword>
<evidence type="ECO:0000259" key="7">
    <source>
        <dbReference type="PROSITE" id="PS50290"/>
    </source>
</evidence>
<dbReference type="OrthoDB" id="431717at2759"/>
<keyword evidence="3" id="KW-0418">Kinase</keyword>
<reference evidence="10" key="1">
    <citation type="submission" date="2025-08" db="UniProtKB">
        <authorList>
            <consortium name="RefSeq"/>
        </authorList>
    </citation>
    <scope>IDENTIFICATION</scope>
</reference>
<dbReference type="GO" id="GO:0006303">
    <property type="term" value="P:double-strand break repair via nonhomologous end joining"/>
    <property type="evidence" value="ECO:0007669"/>
    <property type="project" value="InterPro"/>
</dbReference>
<dbReference type="InterPro" id="IPR011009">
    <property type="entry name" value="Kinase-like_dom_sf"/>
</dbReference>
<dbReference type="InterPro" id="IPR000403">
    <property type="entry name" value="PI3/4_kinase_cat_dom"/>
</dbReference>
<feature type="compositionally biased region" description="Low complexity" evidence="6">
    <location>
        <begin position="2521"/>
        <end position="2536"/>
    </location>
</feature>
<feature type="domain" description="PI3K/PI4K catalytic" evidence="7">
    <location>
        <begin position="3478"/>
        <end position="3807"/>
    </location>
</feature>
<keyword evidence="3" id="KW-0723">Serine/threonine-protein kinase</keyword>
<dbReference type="InterPro" id="IPR045581">
    <property type="entry name" value="DNAPKcs_CC5"/>
</dbReference>
<dbReference type="GO" id="GO:0004677">
    <property type="term" value="F:DNA-dependent protein kinase activity"/>
    <property type="evidence" value="ECO:0007669"/>
    <property type="project" value="InterPro"/>
</dbReference>
<dbReference type="Gene3D" id="1.10.1070.11">
    <property type="entry name" value="Phosphatidylinositol 3-/4-kinase, catalytic domain"/>
    <property type="match status" value="1"/>
</dbReference>
<evidence type="ECO:0000256" key="5">
    <source>
        <dbReference type="ARBA" id="ARBA00023242"/>
    </source>
</evidence>
<dbReference type="InterPro" id="IPR016024">
    <property type="entry name" value="ARM-type_fold"/>
</dbReference>
<dbReference type="Pfam" id="PF19704">
    <property type="entry name" value="DNAPKcs_CC5"/>
    <property type="match status" value="2"/>
</dbReference>
<dbReference type="GO" id="GO:0000723">
    <property type="term" value="P:telomere maintenance"/>
    <property type="evidence" value="ECO:0007669"/>
    <property type="project" value="TreeGrafter"/>
</dbReference>
<accession>A0A6P3X6M6</accession>
<dbReference type="InterPro" id="IPR011989">
    <property type="entry name" value="ARM-like"/>
</dbReference>
<dbReference type="Pfam" id="PF20502">
    <property type="entry name" value="DNAPKcs_CC1-2"/>
    <property type="match status" value="1"/>
</dbReference>
<protein>
    <submittedName>
        <fullName evidence="10">DNA-dependent protein kinase catalytic subunit-like</fullName>
    </submittedName>
</protein>
<dbReference type="Pfam" id="PF02260">
    <property type="entry name" value="FATC"/>
    <property type="match status" value="1"/>
</dbReference>
<feature type="region of interest" description="Disordered" evidence="6">
    <location>
        <begin position="2516"/>
        <end position="2539"/>
    </location>
</feature>
<dbReference type="SUPFAM" id="SSF56112">
    <property type="entry name" value="Protein kinase-like (PK-like)"/>
    <property type="match status" value="1"/>
</dbReference>
<dbReference type="Pfam" id="PF00454">
    <property type="entry name" value="PI3_PI4_kinase"/>
    <property type="match status" value="1"/>
</dbReference>
<dbReference type="InterPro" id="IPR036940">
    <property type="entry name" value="PI3/4_kinase_cat_sf"/>
</dbReference>
<dbReference type="Pfam" id="PF20500">
    <property type="entry name" value="DNA-PKcs_N"/>
    <property type="match status" value="1"/>
</dbReference>
<dbReference type="SMART" id="SM01344">
    <property type="entry name" value="NUC194"/>
    <property type="match status" value="1"/>
</dbReference>
<comment type="subcellular location">
    <subcellularLocation>
        <location evidence="1">Nucleus</location>
    </subcellularLocation>
</comment>
<evidence type="ECO:0000256" key="4">
    <source>
        <dbReference type="ARBA" id="ARBA00022763"/>
    </source>
</evidence>
<evidence type="ECO:0000259" key="8">
    <source>
        <dbReference type="PROSITE" id="PS51190"/>
    </source>
</evidence>
<dbReference type="SMART" id="SM00146">
    <property type="entry name" value="PI3Kc"/>
    <property type="match status" value="1"/>
</dbReference>
<dbReference type="GO" id="GO:0005634">
    <property type="term" value="C:nucleus"/>
    <property type="evidence" value="ECO:0007669"/>
    <property type="project" value="UniProtKB-SubCell"/>
</dbReference>
<evidence type="ECO:0000313" key="10">
    <source>
        <dbReference type="RefSeq" id="XP_014474036.1"/>
    </source>
</evidence>
<feature type="domain" description="FATC" evidence="8">
    <location>
        <begin position="3836"/>
        <end position="3868"/>
    </location>
</feature>
<dbReference type="GeneID" id="106744107"/>
<dbReference type="Pfam" id="PF08163">
    <property type="entry name" value="DNAPKcs_CC3"/>
    <property type="match status" value="1"/>
</dbReference>
<dbReference type="PANTHER" id="PTHR11139:SF68">
    <property type="entry name" value="DNA-DEPENDENT PROTEIN KINASE CATALYTIC SUBUNIT"/>
    <property type="match status" value="1"/>
</dbReference>
<proteinExistence type="inferred from homology"/>
<dbReference type="Proteomes" id="UP000515204">
    <property type="component" value="Unplaced"/>
</dbReference>
<dbReference type="InterPro" id="IPR046803">
    <property type="entry name" value="DNAPKcs_CC1-2"/>
</dbReference>
<feature type="region of interest" description="Disordered" evidence="6">
    <location>
        <begin position="2708"/>
        <end position="2729"/>
    </location>
</feature>
<comment type="similarity">
    <text evidence="2">Belongs to the PI3/PI4-kinase family.</text>
</comment>
<gene>
    <name evidence="10" type="primary">LOC106744107</name>
</gene>
<dbReference type="Gene3D" id="3.30.1010.10">
    <property type="entry name" value="Phosphatidylinositol 3-kinase Catalytic Subunit, Chain A, domain 4"/>
    <property type="match status" value="1"/>
</dbReference>
<dbReference type="PROSITE" id="PS50290">
    <property type="entry name" value="PI3_4_KINASE_3"/>
    <property type="match status" value="1"/>
</dbReference>
<dbReference type="RefSeq" id="XP_014474036.1">
    <property type="nucleotide sequence ID" value="XM_014618550.1"/>
</dbReference>
<dbReference type="InterPro" id="IPR003152">
    <property type="entry name" value="FATC_dom"/>
</dbReference>
<sequence>MNSCEIFLTRFRGALSTGNCEALTNILEKDAKEQLQIVSTEYLEFLVDGILGKDSLLCFLDSAFNNPDFVSRKDSDNVFIKSFQFLGLLIENFYQVSCFKQYICQIKDICYMVLCKKCNFYIQKVACHTFIKLIERFSNQDLKLDRILKQFVLHGFRVNTIKERRLIYCVLGKIIKHNESVLLSRVYVDAIFKRLRADALEEFVPGGLAQPSNSFHMYFNAISDMLDNAEPPYEIKDKFFQDSYGWIKSVSNLNNIIVLKSAIELLDRHMKCFRSLLYPDYQYWHRFLRRLSCEKATSDRGQHTLKTFYRFIGEILEEQSREESENVLLYFLDKFYEVFATANLDLITLRLTIFGYSRIVAACKTHLPEYHVRNMYSTITNCALPLCFSERSNSANVENVCCYQEALSKMLCHVSDVTTEKINVLIKLSTYTIKRFPDLEVSSNALAISSLISVICNLASTDRNLLQRYLDSTIYDGVAWSCSHTLALDAELQRELWNLQRPPISYKNYLSLWTRLLNVEKYERYSTVQLVAETMTNVCATLISWLDIRVKQQYEDTALSDVAFTQSAVNQTDFRVFMNLVDLYVDVMDASAASLYTDVIPHFLREIVRLSYKYPLISGFYKLARVALKIFDRTTEKEESEIKLVVSSYLANTLELLPTFSNELLIACLYLVLDAPGISYVVPSARLIPAFRIAFTMGLSDLELAYCALAALKVWTGNRRSREDERTNESLLEIVPHLESYLRSTESAVEISQELTTTKKARLKRIGLIDTECTLRNFQRQILLFLGSLDYDVLSSFLHERSLNTGTSWDRKDLLRYVLLLPDARLTLHFDRMLPRVITLARGSSDRRTRIAACEVLHSMVTLVIGSTVRRLSDLEDSIVTLYAPLCPALLALGCDTDEVVRDLFRPFTLQLMHWLSSRIMLLSSVTSLVLDCLFDSLCDDANSSLREFAGLCLAEFTSWSIKQASHERDMQSNVQQVVRKINHFALHPSARKRVAAAVAFNHLYVILREDEDIVSTYWLEMFYCFIRSMDGCENPSITKALNHIEKVMGIKADVLNVAARDRRKPHDFDDATLTHALYWLLSQCGVLDEHCRATCKELYVNISQYTVDGSAQEVTRTFVETYKMDRLNNIILSGLKPNEEDISTIHIKNLLKALDYYTWLIEKQLLPIENLFPVHTQEHAIFACIRQFSRQFLQTVRIAATTKFREFDELQTLQCKTVMATLNFAQVLLNVNDIVDVLPESLWNESLFALTIECVMHPVGFDVKNIQITDELPHVLETLLNAMSSRFNDILAHNFRRCLSNVVRECVPPLLNLHYLVLRDSYDEQIRHVNGLMILERCNWLDRTIPEISAFANRTDTIEQIFNFLVSENRELICSDLSAQMFEYLRALMKLQLLRHEASTIEILVRLMSNDTLIIGADLAKITHGEYFLNRFSNVIFTYVLTNADDVTFVLDKLSSDSPAFLLKWTEDMLLHLKRHRRALREHVNATVDVILRRFACLKSATAGSHTERLISIYSIAVRLVPEPTEIKRNPSYSELRNWIVQQVVESCDIEYKTQILRNFLVCLTDATDRLEDKIYLMYLYTLKDDRESLCPQLSNDMTGNAMKVVNCFETLLTLLSVTCSVVVLDYLINFAAGAGKSLFSDKLKEHLREYYRRETPNAAERVLCSLEMTYRRFIQNVNVQERLDVLREFLLPAFDCCDTPTIERFFERNIRELRAISHKDISNADVLLVSKIGCYQLLAIMCTRLEESKLIDADGAIVQKSGLDNVQTGRELLQSLLTDAMTVRELKIVSACRENVRLLHCSAYNFSLAVVSLKEEVKYYNLAFGENHQRNSFIWRNIIDCDKHYHLSQTFDKYPKNRETTVNIRSPAIDDGRTGETSSRRGYSHVHSYDLSSCSLSEDINAYDFNKCALLPSSVRGFKWERSTMNVVLESDDFNEHECMPSICGILRRFSGLPKVSEMELAEPKWLKSFVSSMQKDVPRNIRLFMMKIVCNLADTALKPYAKFMLSGIAQAVADYLRTDDLNYIVTDVLEVLTAWRDGVTDDEITDSGKIRNLFNALVGKVLRRRTSNKRVYNYNLGLIHTMAKKWRGCLTESIACLVGKMGSAQEAAIDLIVRLLRDDDEMAREIIDEYLTEDIVDLLLRPLRDWNAAEEDVLRCCECLGWHLRLQRDTARRENVKQRIFDILSSPPRTTQRSIYTEKQLKRIVVLCRTYPDLAVDYITVVIDITSAEKNRAYCLEVFAMSIPQLRNAASIVSNLHRVELQSVLANRESFCETIALRIVRESVDTAISPADLLPYVKLVIPYIEDNSMEHRGLAYDVLMSVYKKYSADSDDESATTLRSESTRNLLAALLDPSQELQARVLRFWTEETDLGTDRSKERLIAVLDLRTKTNARMSLKEEDAYTLLVPLLMLQLASLSRDYTEKVFDVPLHNCTYEDYRIAVRWRRPNLSLATPMFVNSLASQMSCTLSVDNNYGTYDPSHEALRLRATQDLQFEPTMIDDDEAANMDDNSLLNDTFDRPTTSSRQSRPTSTVRRFPRFLKSPDVGEKIRNQHIQKNLEWQEMIKQENIKQRNSASLTRDYRIGDFPDIQIPHSSLIKPLQQLIKLDGLIRKDVAVFLFCSLIEETVDKENSDNFHRSVVTSLKRILHDGDKDSAFNAVILETLLKLNVTDFDSCDIVRVSKRNGLNALGVLLLERSLRPDASYLVDLSPPSEKKMKRRNEDDTDDNDRARIDKWAQLASLYKSLDDVDSVLSIFREQSYDKNVQEATVANASGDWSRARKAFERAYESTKVVPSLHEYCVEGLFGTMDDLCDWSKINELVIQANGDLTSVWNSPCRDWMITRMCDAYVQMLADDPRSWETSDDDLRMIESWINDPSRMEHVKSQVGENLVVFLLKGPPRKTGDLLYDLLDKTGEQWVRLNSLSTELGMRKLRKLQLMSDLDATLKVLRYTDNADYLDKMATVLNYWAAKAPTTRDNLVQWNKLAAYRRYSSMLFDYTLDNIADEDCVGRAQDIRIRIRQANHHMWLGIIDAALKQKHRYIAKKHSNYLRNVSAELQPRRMLLEAKIKCMCANLEADAREKMSHYAGSWSDSHGLLNDDVGVNTSIAVREHIGALAWTIERLTRESDVFAKALLTVGHEEGGILRDIGAEESDNLAGVRELLLQYGLNKLRSCSDKASTVTAASRSIGEHYYALTRHCYSRLTDGRVTSEAEKNEIFLDFVFATLQAMYHDYHEATHYFPCLLRPEWLLRNDTAQQIFQGKSVKPQPWLFLRWRDLLFSHLGTSIAFLVVPIVERLAEKYPDAVAYTYHLAVEKNPALSRDRATQRIRELLRGKVAEVRQFLSAIQYVAQPELYLKYHLNEATKQLSEGGNALASLLSKVYRPAAGPRPGSVYNVIAKYESMIRALNPADCDATRASIQRIKDLLDESLKSRASKKRLKEYSPFLHAYVGGDIEIPGQYSGNREPMPRYHAKIARIDPIVDVMRSLRKPIRISMIGENGREYKFLVKFGEDLTIDHGLQQLYATMNRTLSNDTACRQRRLMIDTYEVIPLSRSFGLIQWIEDTKSLEDLVWFTLSKTESNQCENILKNYMRWIENAAPSCRRLSDQYKAATVRYNQTEVKTKMEQLIAKTKKSALRDAFTVISPSPESFVTLRRNFVASYATMCAAHWISGVGDRHLQNTLVVVGSGRCLGIDFGYVFGSGICGPVPELVPFRLTPQILELLQPFTEKHLLSTIMTHVMRALRDDKGPILACMDIFVHKPVYRSNINGEDTDTDSIRSFKRNIMTVEKKLNGIHPSLITVKQLKEAHNDEYFTKCRAIIIGNESMKVRGAVQNDCLTPTEQVNCLLDQATDLNVLGRMYSKWQPWL</sequence>
<dbReference type="InterPro" id="IPR037706">
    <property type="entry name" value="DNA-PK_dom"/>
</dbReference>
<evidence type="ECO:0000256" key="3">
    <source>
        <dbReference type="ARBA" id="ARBA00022527"/>
    </source>
</evidence>
<dbReference type="KEGG" id="dqu:106744107"/>
<keyword evidence="9" id="KW-1185">Reference proteome</keyword>
<dbReference type="PROSITE" id="PS51190">
    <property type="entry name" value="FATC"/>
    <property type="match status" value="1"/>
</dbReference>
<evidence type="ECO:0000313" key="9">
    <source>
        <dbReference type="Proteomes" id="UP000515204"/>
    </source>
</evidence>
<dbReference type="InterPro" id="IPR012582">
    <property type="entry name" value="DNAPKcs_CC3"/>
</dbReference>
<evidence type="ECO:0000256" key="1">
    <source>
        <dbReference type="ARBA" id="ARBA00004123"/>
    </source>
</evidence>
<dbReference type="InterPro" id="IPR050517">
    <property type="entry name" value="DDR_Repair_Kinase"/>
</dbReference>
<dbReference type="PANTHER" id="PTHR11139">
    <property type="entry name" value="ATAXIA TELANGIECTASIA MUTATED ATM -RELATED"/>
    <property type="match status" value="1"/>
</dbReference>
<evidence type="ECO:0000256" key="2">
    <source>
        <dbReference type="ARBA" id="ARBA00011031"/>
    </source>
</evidence>
<dbReference type="SUPFAM" id="SSF48371">
    <property type="entry name" value="ARM repeat"/>
    <property type="match status" value="2"/>
</dbReference>
<dbReference type="Gene3D" id="1.25.10.10">
    <property type="entry name" value="Leucine-rich Repeat Variant"/>
    <property type="match status" value="1"/>
</dbReference>
<dbReference type="CDD" id="cd05172">
    <property type="entry name" value="PIKKc_DNA-PK"/>
    <property type="match status" value="1"/>
</dbReference>
<dbReference type="SMART" id="SM01343">
    <property type="entry name" value="FATC"/>
    <property type="match status" value="1"/>
</dbReference>
<keyword evidence="3" id="KW-0808">Transferase</keyword>
<keyword evidence="4" id="KW-0227">DNA damage</keyword>
<organism evidence="9 10">
    <name type="scientific">Dinoponera quadriceps</name>
    <name type="common">South American ant</name>
    <dbReference type="NCBI Taxonomy" id="609295"/>
    <lineage>
        <taxon>Eukaryota</taxon>
        <taxon>Metazoa</taxon>
        <taxon>Ecdysozoa</taxon>
        <taxon>Arthropoda</taxon>
        <taxon>Hexapoda</taxon>
        <taxon>Insecta</taxon>
        <taxon>Pterygota</taxon>
        <taxon>Neoptera</taxon>
        <taxon>Endopterygota</taxon>
        <taxon>Hymenoptera</taxon>
        <taxon>Apocrita</taxon>
        <taxon>Aculeata</taxon>
        <taxon>Formicoidea</taxon>
        <taxon>Formicidae</taxon>
        <taxon>Ponerinae</taxon>
        <taxon>Ponerini</taxon>
        <taxon>Dinoponera</taxon>
    </lineage>
</organism>
<name>A0A6P3X6M6_DINQU</name>
<evidence type="ECO:0000256" key="6">
    <source>
        <dbReference type="SAM" id="MobiDB-lite"/>
    </source>
</evidence>